<keyword evidence="1" id="KW-0378">Hydrolase</keyword>
<name>A0ABV5ZLB3_9BACT</name>
<gene>
    <name evidence="1" type="ORF">ACFFK8_03710</name>
</gene>
<dbReference type="CDD" id="cd06153">
    <property type="entry name" value="YjgF_YER057c_UK114_like_5"/>
    <property type="match status" value="1"/>
</dbReference>
<evidence type="ECO:0000313" key="1">
    <source>
        <dbReference type="EMBL" id="MFB9896944.1"/>
    </source>
</evidence>
<comment type="caution">
    <text evidence="1">The sequence shown here is derived from an EMBL/GenBank/DDBJ whole genome shotgun (WGS) entry which is preliminary data.</text>
</comment>
<dbReference type="Pfam" id="PF01042">
    <property type="entry name" value="Ribonuc_L-PSP"/>
    <property type="match status" value="1"/>
</dbReference>
<evidence type="ECO:0000313" key="2">
    <source>
        <dbReference type="Proteomes" id="UP001589688"/>
    </source>
</evidence>
<dbReference type="InterPro" id="IPR035959">
    <property type="entry name" value="RutC-like_sf"/>
</dbReference>
<proteinExistence type="predicted"/>
<dbReference type="Proteomes" id="UP001589688">
    <property type="component" value="Unassembled WGS sequence"/>
</dbReference>
<protein>
    <submittedName>
        <fullName evidence="1">Rid family hydrolase</fullName>
    </submittedName>
</protein>
<reference evidence="1 2" key="1">
    <citation type="submission" date="2024-09" db="EMBL/GenBank/DDBJ databases">
        <authorList>
            <person name="Sun Q."/>
            <person name="Mori K."/>
        </authorList>
    </citation>
    <scope>NUCLEOTIDE SEQUENCE [LARGE SCALE GENOMIC DNA]</scope>
    <source>
        <strain evidence="1 2">ATCC 51272</strain>
    </source>
</reference>
<sequence>METQKLQIQNDHVLIRLFALDGANGVGEYLCMFTLEPTEAPFGKQLGWLLKAYDELLASRFHGQVPGLAEARPVFKRFYLSDAANQADAFWAAVGQDDCAVSTVQQPPLCGGKVGMWAWLMTGVQTARVDDHLFRASHGGYDELWSTQNTANGDTSYVQTAALFGAYAERLRRNGCTLAANCVRTWLYVNDIDNHYDGVVRARNDVFDREGLTDQTHYIASTGICGRDADPRTLCKMNALAIGGIRPEQVHYLYALDHLNRTSEYGVRFERGTCVDFDGRRRVFISGTASIDNRGNIVHVGDIRGQVERMWENIEALLAEAGCTFDDVAEMTVYLRDVADYPVVASLMAGRFPHTPYIIVNAPVCRPGWLIETECIAMKPLSEADAPAHA</sequence>
<organism evidence="1 2">
    <name type="scientific">Hallella seregens ATCC 51272</name>
    <dbReference type="NCBI Taxonomy" id="1336250"/>
    <lineage>
        <taxon>Bacteria</taxon>
        <taxon>Pseudomonadati</taxon>
        <taxon>Bacteroidota</taxon>
        <taxon>Bacteroidia</taxon>
        <taxon>Bacteroidales</taxon>
        <taxon>Prevotellaceae</taxon>
        <taxon>Hallella</taxon>
    </lineage>
</organism>
<dbReference type="GO" id="GO:0016787">
    <property type="term" value="F:hydrolase activity"/>
    <property type="evidence" value="ECO:0007669"/>
    <property type="project" value="UniProtKB-KW"/>
</dbReference>
<dbReference type="EMBL" id="JBHLZF010000001">
    <property type="protein sequence ID" value="MFB9896944.1"/>
    <property type="molecule type" value="Genomic_DNA"/>
</dbReference>
<dbReference type="PANTHER" id="PTHR11803">
    <property type="entry name" value="2-IMINOBUTANOATE/2-IMINOPROPANOATE DEAMINASE RIDA"/>
    <property type="match status" value="1"/>
</dbReference>
<dbReference type="InterPro" id="IPR006175">
    <property type="entry name" value="YjgF/YER057c/UK114"/>
</dbReference>
<dbReference type="SUPFAM" id="SSF55298">
    <property type="entry name" value="YjgF-like"/>
    <property type="match status" value="2"/>
</dbReference>
<keyword evidence="2" id="KW-1185">Reference proteome</keyword>
<dbReference type="PANTHER" id="PTHR11803:SF39">
    <property type="entry name" value="2-IMINOBUTANOATE_2-IMINOPROPANOATE DEAMINASE"/>
    <property type="match status" value="1"/>
</dbReference>
<accession>A0ABV5ZLB3</accession>
<dbReference type="RefSeq" id="WP_027951881.1">
    <property type="nucleotide sequence ID" value="NZ_JADU01000008.1"/>
</dbReference>
<dbReference type="Gene3D" id="3.30.1330.40">
    <property type="entry name" value="RutC-like"/>
    <property type="match status" value="2"/>
</dbReference>